<proteinExistence type="predicted"/>
<dbReference type="Gene3D" id="3.40.525.10">
    <property type="entry name" value="CRAL-TRIO lipid binding domain"/>
    <property type="match status" value="1"/>
</dbReference>
<evidence type="ECO:0000313" key="3">
    <source>
        <dbReference type="EMBL" id="SPQ93249.1"/>
    </source>
</evidence>
<dbReference type="STRING" id="37360.A0A0G4J272"/>
<dbReference type="PROSITE" id="PS50191">
    <property type="entry name" value="CRAL_TRIO"/>
    <property type="match status" value="1"/>
</dbReference>
<dbReference type="Proteomes" id="UP000039324">
    <property type="component" value="Unassembled WGS sequence"/>
</dbReference>
<dbReference type="InterPro" id="IPR001251">
    <property type="entry name" value="CRAL-TRIO_dom"/>
</dbReference>
<dbReference type="InterPro" id="IPR036273">
    <property type="entry name" value="CRAL/TRIO_N_dom_sf"/>
</dbReference>
<dbReference type="AlphaFoldDB" id="A0A0G4J272"/>
<reference evidence="2 4" key="1">
    <citation type="submission" date="2015-02" db="EMBL/GenBank/DDBJ databases">
        <authorList>
            <person name="Chooi Y.-H."/>
        </authorList>
    </citation>
    <scope>NUCLEOTIDE SEQUENCE [LARGE SCALE GENOMIC DNA]</scope>
    <source>
        <strain evidence="2">E3</strain>
    </source>
</reference>
<accession>A0A0G4J272</accession>
<sequence>MTDAAPTNAEPYTGQVGHLSPEQQAVYDQVVAELKADGVFSEERHDAYFICRFLRARKFDPAKSKQMIADYEKWRKEFGVEEIVRTFQYEDADRQVQEIYPRFYHGVDKEGRPIYIEVLGKLDVKKMMGITTTERILQGFVYEFEKTFSQRFPGCSQVAGRHIETSFTILDLKGVGLFQLPSVQSILRDITHISKTYYPECVGKIFIINAPFIFSASWRLITPLIDEVTVKKISIMGGSFQTELLKHVDAAQLPVEYGGTCSCANGCGSVEKGPWLALPEPSSNQQ</sequence>
<gene>
    <name evidence="2" type="ORF">PBRA_002075</name>
    <name evidence="3" type="ORF">PLBR_LOCUS464</name>
</gene>
<organism evidence="2 4">
    <name type="scientific">Plasmodiophora brassicae</name>
    <name type="common">Clubroot disease agent</name>
    <dbReference type="NCBI Taxonomy" id="37360"/>
    <lineage>
        <taxon>Eukaryota</taxon>
        <taxon>Sar</taxon>
        <taxon>Rhizaria</taxon>
        <taxon>Endomyxa</taxon>
        <taxon>Phytomyxea</taxon>
        <taxon>Plasmodiophorida</taxon>
        <taxon>Plasmodiophoridae</taxon>
        <taxon>Plasmodiophora</taxon>
    </lineage>
</organism>
<keyword evidence="4" id="KW-1185">Reference proteome</keyword>
<dbReference type="PANTHER" id="PTHR45657">
    <property type="entry name" value="CRAL-TRIO DOMAIN-CONTAINING PROTEIN YKL091C-RELATED"/>
    <property type="match status" value="1"/>
</dbReference>
<dbReference type="PRINTS" id="PR00180">
    <property type="entry name" value="CRETINALDHBP"/>
</dbReference>
<dbReference type="SMART" id="SM01100">
    <property type="entry name" value="CRAL_TRIO_N"/>
    <property type="match status" value="1"/>
</dbReference>
<feature type="domain" description="CRAL-TRIO" evidence="1">
    <location>
        <begin position="92"/>
        <end position="265"/>
    </location>
</feature>
<evidence type="ECO:0000313" key="4">
    <source>
        <dbReference type="Proteomes" id="UP000039324"/>
    </source>
</evidence>
<dbReference type="InterPro" id="IPR011074">
    <property type="entry name" value="CRAL/TRIO_N_dom"/>
</dbReference>
<dbReference type="Pfam" id="PF03765">
    <property type="entry name" value="CRAL_TRIO_N"/>
    <property type="match status" value="1"/>
</dbReference>
<dbReference type="Proteomes" id="UP000290189">
    <property type="component" value="Unassembled WGS sequence"/>
</dbReference>
<dbReference type="Pfam" id="PF00650">
    <property type="entry name" value="CRAL_TRIO"/>
    <property type="match status" value="1"/>
</dbReference>
<dbReference type="OrthoDB" id="1434354at2759"/>
<dbReference type="InterPro" id="IPR051026">
    <property type="entry name" value="PI/PC_transfer"/>
</dbReference>
<dbReference type="EMBL" id="CDSF01000112">
    <property type="protein sequence ID" value="CEP01469.1"/>
    <property type="molecule type" value="Genomic_DNA"/>
</dbReference>
<dbReference type="EMBL" id="OVEO01000001">
    <property type="protein sequence ID" value="SPQ93249.1"/>
    <property type="molecule type" value="Genomic_DNA"/>
</dbReference>
<evidence type="ECO:0000313" key="5">
    <source>
        <dbReference type="Proteomes" id="UP000290189"/>
    </source>
</evidence>
<reference evidence="3 5" key="2">
    <citation type="submission" date="2018-03" db="EMBL/GenBank/DDBJ databases">
        <authorList>
            <person name="Fogelqvist J."/>
        </authorList>
    </citation>
    <scope>NUCLEOTIDE SEQUENCE [LARGE SCALE GENOMIC DNA]</scope>
</reference>
<dbReference type="Gene3D" id="1.10.8.20">
    <property type="entry name" value="N-terminal domain of phosphatidylinositol transfer protein sec14p"/>
    <property type="match status" value="1"/>
</dbReference>
<dbReference type="SUPFAM" id="SSF52087">
    <property type="entry name" value="CRAL/TRIO domain"/>
    <property type="match status" value="1"/>
</dbReference>
<keyword evidence="3" id="KW-0496">Mitochondrion</keyword>
<dbReference type="SUPFAM" id="SSF46938">
    <property type="entry name" value="CRAL/TRIO N-terminal domain"/>
    <property type="match status" value="1"/>
</dbReference>
<dbReference type="InterPro" id="IPR036865">
    <property type="entry name" value="CRAL-TRIO_dom_sf"/>
</dbReference>
<name>A0A0G4J272_PLABS</name>
<geneLocation type="mitochondrion" evidence="3"/>
<protein>
    <recommendedName>
        <fullName evidence="1">CRAL-TRIO domain-containing protein</fullName>
    </recommendedName>
</protein>
<evidence type="ECO:0000313" key="2">
    <source>
        <dbReference type="EMBL" id="CEP01469.1"/>
    </source>
</evidence>
<dbReference type="SMART" id="SM00516">
    <property type="entry name" value="SEC14"/>
    <property type="match status" value="1"/>
</dbReference>
<dbReference type="PANTHER" id="PTHR45657:SF1">
    <property type="entry name" value="CRAL-TRIO DOMAIN-CONTAINING PROTEIN YKL091C-RELATED"/>
    <property type="match status" value="1"/>
</dbReference>
<dbReference type="OMA" id="QVMFNDF"/>
<evidence type="ECO:0000259" key="1">
    <source>
        <dbReference type="PROSITE" id="PS50191"/>
    </source>
</evidence>
<dbReference type="CDD" id="cd00170">
    <property type="entry name" value="SEC14"/>
    <property type="match status" value="1"/>
</dbReference>